<feature type="transmembrane region" description="Helical" evidence="8">
    <location>
        <begin position="297"/>
        <end position="313"/>
    </location>
</feature>
<dbReference type="GO" id="GO:0015990">
    <property type="term" value="P:electron transport coupled proton transport"/>
    <property type="evidence" value="ECO:0007669"/>
    <property type="project" value="TreeGrafter"/>
</dbReference>
<evidence type="ECO:0000256" key="6">
    <source>
        <dbReference type="RuleBase" id="RU000370"/>
    </source>
</evidence>
<feature type="transmembrane region" description="Helical" evidence="8">
    <location>
        <begin position="44"/>
        <end position="66"/>
    </location>
</feature>
<comment type="caution">
    <text evidence="10">The sequence shown here is derived from an EMBL/GenBank/DDBJ whole genome shotgun (WGS) entry which is preliminary data.</text>
</comment>
<feature type="transmembrane region" description="Helical" evidence="8">
    <location>
        <begin position="93"/>
        <end position="123"/>
    </location>
</feature>
<feature type="region of interest" description="Disordered" evidence="7">
    <location>
        <begin position="589"/>
        <end position="608"/>
    </location>
</feature>
<keyword evidence="6" id="KW-0408">Iron</keyword>
<dbReference type="Pfam" id="PF00115">
    <property type="entry name" value="COX1"/>
    <property type="match status" value="1"/>
</dbReference>
<dbReference type="InterPro" id="IPR000883">
    <property type="entry name" value="Cyt_C_Oxase_1"/>
</dbReference>
<keyword evidence="6" id="KW-0349">Heme</keyword>
<evidence type="ECO:0000313" key="11">
    <source>
        <dbReference type="Proteomes" id="UP000316727"/>
    </source>
</evidence>
<keyword evidence="4 8" id="KW-1133">Transmembrane helix</keyword>
<dbReference type="PRINTS" id="PR01165">
    <property type="entry name" value="CYCOXIDASEI"/>
</dbReference>
<evidence type="ECO:0000313" key="10">
    <source>
        <dbReference type="EMBL" id="TPE44062.1"/>
    </source>
</evidence>
<feature type="transmembrane region" description="Helical" evidence="8">
    <location>
        <begin position="353"/>
        <end position="378"/>
    </location>
</feature>
<gene>
    <name evidence="10" type="ORF">FJM65_11630</name>
</gene>
<dbReference type="InterPro" id="IPR023616">
    <property type="entry name" value="Cyt_c_oxase-like_su1_dom"/>
</dbReference>
<feature type="domain" description="Cytochrome oxidase subunit I profile" evidence="9">
    <location>
        <begin position="27"/>
        <end position="568"/>
    </location>
</feature>
<evidence type="ECO:0000256" key="1">
    <source>
        <dbReference type="ARBA" id="ARBA00004141"/>
    </source>
</evidence>
<dbReference type="PANTHER" id="PTHR10422">
    <property type="entry name" value="CYTOCHROME C OXIDASE SUBUNIT 1"/>
    <property type="match status" value="1"/>
</dbReference>
<feature type="transmembrane region" description="Helical" evidence="8">
    <location>
        <begin position="390"/>
        <end position="412"/>
    </location>
</feature>
<dbReference type="Gene3D" id="1.20.210.10">
    <property type="entry name" value="Cytochrome c oxidase-like, subunit I domain"/>
    <property type="match status" value="1"/>
</dbReference>
<dbReference type="GO" id="GO:0022904">
    <property type="term" value="P:respiratory electron transport chain"/>
    <property type="evidence" value="ECO:0007669"/>
    <property type="project" value="TreeGrafter"/>
</dbReference>
<sequence length="608" mass="68597">MATTDITPSGVHPLHEEEHEHHHKLSFIEKYIFSQDHKTIAKQYLITGIFWAFVGSFLSVLFRLQLGWPEATFTFLEPILGGWIENGKLNPEFYLAMVTMHGTIMVFFVLTAGLSGTFSNFLIPLQIGARDMASGFMNMLSYWFFFLSSVIMFISLFLPTGPAAGGWTVYPPLSVLPEAIQGSAGGMTMWLVAMAFFIISTLLGGINYITTVFNLRTKGMSMSKLPLTVWALFLTAVVGLLSFPVLFSAAILLIFDRSFHTSFFLSDIYIAGKALTNSGGSPILFQHLFWFLGHPEVYIVIMPAFGITSEVIATNARKPIFGYRAMIGSLMGISVLSIVVWAHHMFVSGMNPFLGSVFMFLTLIIAVPSAVKVFNWLATLWRGNIRFTTAMLFAIGFVSIFISGGLTGIILGNSSLDIQLHDTYFVVAHFHMVMGAAAFFGMFCGVYHWFPKMFGRMLDEKLGFVHFWLTFLAVYLVFLPMHYVGIAGFPRRYYNWTGFETFNMFTDLNTFISVAAIMGFFAQFIFLFNFIYSMFWGRRATANPWHSNTLEWTTPVKLEHGNWPGPLPVVYRWPYDYSKPGAPEDYIPQTVPFSQTTSSNLPYERENE</sequence>
<dbReference type="GO" id="GO:0009060">
    <property type="term" value="P:aerobic respiration"/>
    <property type="evidence" value="ECO:0007669"/>
    <property type="project" value="InterPro"/>
</dbReference>
<feature type="transmembrane region" description="Helical" evidence="8">
    <location>
        <begin position="227"/>
        <end position="255"/>
    </location>
</feature>
<comment type="similarity">
    <text evidence="6">Belongs to the heme-copper respiratory oxidase family.</text>
</comment>
<dbReference type="EMBL" id="VFRQ01000005">
    <property type="protein sequence ID" value="TPE44062.1"/>
    <property type="molecule type" value="Genomic_DNA"/>
</dbReference>
<feature type="transmembrane region" description="Helical" evidence="8">
    <location>
        <begin position="190"/>
        <end position="215"/>
    </location>
</feature>
<dbReference type="PANTHER" id="PTHR10422:SF18">
    <property type="entry name" value="CYTOCHROME C OXIDASE SUBUNIT 1"/>
    <property type="match status" value="1"/>
</dbReference>
<keyword evidence="3 6" id="KW-0812">Transmembrane</keyword>
<evidence type="ECO:0000259" key="9">
    <source>
        <dbReference type="PROSITE" id="PS50855"/>
    </source>
</evidence>
<name>A0A501W5Q0_9BACT</name>
<dbReference type="Proteomes" id="UP000316727">
    <property type="component" value="Unassembled WGS sequence"/>
</dbReference>
<dbReference type="OrthoDB" id="9759913at2"/>
<dbReference type="RefSeq" id="WP_140621685.1">
    <property type="nucleotide sequence ID" value="NZ_VFRQ01000005.1"/>
</dbReference>
<proteinExistence type="inferred from homology"/>
<keyword evidence="11" id="KW-1185">Reference proteome</keyword>
<dbReference type="InterPro" id="IPR023615">
    <property type="entry name" value="Cyt_c_Oxase_su1_BS"/>
</dbReference>
<accession>A0A501W5Q0</accession>
<dbReference type="SUPFAM" id="SSF81442">
    <property type="entry name" value="Cytochrome c oxidase subunit I-like"/>
    <property type="match status" value="1"/>
</dbReference>
<evidence type="ECO:0000256" key="2">
    <source>
        <dbReference type="ARBA" id="ARBA00022660"/>
    </source>
</evidence>
<feature type="transmembrane region" description="Helical" evidence="8">
    <location>
        <begin position="462"/>
        <end position="490"/>
    </location>
</feature>
<feature type="transmembrane region" description="Helical" evidence="8">
    <location>
        <begin position="510"/>
        <end position="532"/>
    </location>
</feature>
<feature type="compositionally biased region" description="Polar residues" evidence="7">
    <location>
        <begin position="591"/>
        <end position="601"/>
    </location>
</feature>
<keyword evidence="6" id="KW-0249">Electron transport</keyword>
<evidence type="ECO:0000256" key="5">
    <source>
        <dbReference type="ARBA" id="ARBA00023136"/>
    </source>
</evidence>
<evidence type="ECO:0000256" key="8">
    <source>
        <dbReference type="SAM" id="Phobius"/>
    </source>
</evidence>
<keyword evidence="6" id="KW-0813">Transport</keyword>
<organism evidence="10 11">
    <name type="scientific">Pontibacter mangrovi</name>
    <dbReference type="NCBI Taxonomy" id="2589816"/>
    <lineage>
        <taxon>Bacteria</taxon>
        <taxon>Pseudomonadati</taxon>
        <taxon>Bacteroidota</taxon>
        <taxon>Cytophagia</taxon>
        <taxon>Cytophagales</taxon>
        <taxon>Hymenobacteraceae</taxon>
        <taxon>Pontibacter</taxon>
    </lineage>
</organism>
<dbReference type="GO" id="GO:0016020">
    <property type="term" value="C:membrane"/>
    <property type="evidence" value="ECO:0007669"/>
    <property type="project" value="UniProtKB-SubCell"/>
</dbReference>
<keyword evidence="2 6" id="KW-0679">Respiratory chain</keyword>
<reference evidence="10 11" key="1">
    <citation type="submission" date="2019-06" db="EMBL/GenBank/DDBJ databases">
        <title>A novel bacterium of genus Pontibacter, isolated from marine sediment.</title>
        <authorList>
            <person name="Huang H."/>
            <person name="Mo K."/>
            <person name="Hu Y."/>
        </authorList>
    </citation>
    <scope>NUCLEOTIDE SEQUENCE [LARGE SCALE GENOMIC DNA]</scope>
    <source>
        <strain evidence="10 11">HB172049</strain>
    </source>
</reference>
<evidence type="ECO:0000256" key="4">
    <source>
        <dbReference type="ARBA" id="ARBA00022989"/>
    </source>
</evidence>
<feature type="transmembrane region" description="Helical" evidence="8">
    <location>
        <begin position="325"/>
        <end position="347"/>
    </location>
</feature>
<evidence type="ECO:0000256" key="3">
    <source>
        <dbReference type="ARBA" id="ARBA00022692"/>
    </source>
</evidence>
<dbReference type="PROSITE" id="PS50855">
    <property type="entry name" value="COX1"/>
    <property type="match status" value="1"/>
</dbReference>
<dbReference type="AlphaFoldDB" id="A0A501W5Q0"/>
<keyword evidence="5 8" id="KW-0472">Membrane</keyword>
<feature type="transmembrane region" description="Helical" evidence="8">
    <location>
        <begin position="144"/>
        <end position="170"/>
    </location>
</feature>
<comment type="subcellular location">
    <subcellularLocation>
        <location evidence="1">Membrane</location>
        <topology evidence="1">Multi-pass membrane protein</topology>
    </subcellularLocation>
</comment>
<dbReference type="InterPro" id="IPR036927">
    <property type="entry name" value="Cyt_c_oxase-like_su1_sf"/>
</dbReference>
<dbReference type="GO" id="GO:0020037">
    <property type="term" value="F:heme binding"/>
    <property type="evidence" value="ECO:0007669"/>
    <property type="project" value="InterPro"/>
</dbReference>
<dbReference type="PROSITE" id="PS00077">
    <property type="entry name" value="COX1_CUB"/>
    <property type="match status" value="1"/>
</dbReference>
<feature type="transmembrane region" description="Helical" evidence="8">
    <location>
        <begin position="424"/>
        <end position="450"/>
    </location>
</feature>
<protein>
    <submittedName>
        <fullName evidence="10">Cytochrome c oxidase subunit I</fullName>
    </submittedName>
</protein>
<dbReference type="GO" id="GO:0004129">
    <property type="term" value="F:cytochrome-c oxidase activity"/>
    <property type="evidence" value="ECO:0007669"/>
    <property type="project" value="InterPro"/>
</dbReference>
<keyword evidence="6" id="KW-0479">Metal-binding</keyword>
<evidence type="ECO:0000256" key="7">
    <source>
        <dbReference type="SAM" id="MobiDB-lite"/>
    </source>
</evidence>